<dbReference type="AlphaFoldDB" id="N0E624"/>
<protein>
    <submittedName>
        <fullName evidence="2">Uncharacterized protein</fullName>
    </submittedName>
</protein>
<name>N0E624_9MICO</name>
<feature type="region of interest" description="Disordered" evidence="1">
    <location>
        <begin position="1"/>
        <end position="47"/>
    </location>
</feature>
<feature type="region of interest" description="Disordered" evidence="1">
    <location>
        <begin position="76"/>
        <end position="102"/>
    </location>
</feature>
<reference evidence="2 3" key="1">
    <citation type="journal article" date="2013" name="ISME J.">
        <title>A metabolic model for members of the genus Tetrasphaera involved in enhanced biological phosphorus removal.</title>
        <authorList>
            <person name="Kristiansen R."/>
            <person name="Nguyen H.T.T."/>
            <person name="Saunders A.M."/>
            <person name="Nielsen J.L."/>
            <person name="Wimmer R."/>
            <person name="Le V.Q."/>
            <person name="McIlroy S.J."/>
            <person name="Petrovski S."/>
            <person name="Seviour R.J."/>
            <person name="Calteau A."/>
            <person name="Nielsen K.L."/>
            <person name="Nielsen P.H."/>
        </authorList>
    </citation>
    <scope>NUCLEOTIDE SEQUENCE [LARGE SCALE GENOMIC DNA]</scope>
    <source>
        <strain evidence="2 3">Lp2</strain>
    </source>
</reference>
<keyword evidence="3" id="KW-1185">Reference proteome</keyword>
<dbReference type="HOGENOM" id="CLU_1609974_0_0_11"/>
<organism evidence="2 3">
    <name type="scientific">Phycicoccus elongatus Lp2</name>
    <dbReference type="NCBI Taxonomy" id="1193181"/>
    <lineage>
        <taxon>Bacteria</taxon>
        <taxon>Bacillati</taxon>
        <taxon>Actinomycetota</taxon>
        <taxon>Actinomycetes</taxon>
        <taxon>Micrococcales</taxon>
        <taxon>Intrasporangiaceae</taxon>
        <taxon>Phycicoccus</taxon>
    </lineage>
</organism>
<sequence>MAQPADAGQGVPTDQGGAHVVRQQRRYSSGASWLPGRPDGPIRPEPLVPAEDYVNVLVHRRKLSFELRGQPKVVAVQERNPRRRAGPDSEIARPFGSQPGSRDDLDSAIAGEHFGEALTGAIVSSVVDDHQSPVRECLRLHRANGLSRQFKPVSRWNYHINQGHA</sequence>
<proteinExistence type="predicted"/>
<evidence type="ECO:0000256" key="1">
    <source>
        <dbReference type="SAM" id="MobiDB-lite"/>
    </source>
</evidence>
<evidence type="ECO:0000313" key="2">
    <source>
        <dbReference type="EMBL" id="CCH70964.1"/>
    </source>
</evidence>
<evidence type="ECO:0000313" key="3">
    <source>
        <dbReference type="Proteomes" id="UP000013167"/>
    </source>
</evidence>
<accession>N0E624</accession>
<dbReference type="Proteomes" id="UP000013167">
    <property type="component" value="Unassembled WGS sequence"/>
</dbReference>
<gene>
    <name evidence="2" type="ORF">BN10_720043</name>
</gene>
<dbReference type="EMBL" id="CAIZ01000144">
    <property type="protein sequence ID" value="CCH70964.1"/>
    <property type="molecule type" value="Genomic_DNA"/>
</dbReference>
<comment type="caution">
    <text evidence="2">The sequence shown here is derived from an EMBL/GenBank/DDBJ whole genome shotgun (WGS) entry which is preliminary data.</text>
</comment>